<dbReference type="EMBL" id="SPQC01000089">
    <property type="protein sequence ID" value="TFU19314.1"/>
    <property type="molecule type" value="Genomic_DNA"/>
</dbReference>
<protein>
    <submittedName>
        <fullName evidence="1">Uncharacterized protein</fullName>
    </submittedName>
</protein>
<dbReference type="Proteomes" id="UP000297951">
    <property type="component" value="Unassembled WGS sequence"/>
</dbReference>
<organism evidence="1 2">
    <name type="scientific">Rothia nasimurium</name>
    <dbReference type="NCBI Taxonomy" id="85336"/>
    <lineage>
        <taxon>Bacteria</taxon>
        <taxon>Bacillati</taxon>
        <taxon>Actinomycetota</taxon>
        <taxon>Actinomycetes</taxon>
        <taxon>Micrococcales</taxon>
        <taxon>Micrococcaceae</taxon>
        <taxon>Rothia</taxon>
    </lineage>
</organism>
<sequence>MIFSLSRREEIKSISKMFANCGVIEKFSSPEYSNFMRKIKEGEVRKAAIEYSLVNPDAGVVERKVAVDIARELAKEF</sequence>
<name>A0A4Y9F196_9MICC</name>
<evidence type="ECO:0000313" key="2">
    <source>
        <dbReference type="Proteomes" id="UP000297951"/>
    </source>
</evidence>
<proteinExistence type="predicted"/>
<dbReference type="AlphaFoldDB" id="A0A4Y9F196"/>
<gene>
    <name evidence="1" type="ORF">E4U03_12480</name>
</gene>
<evidence type="ECO:0000313" key="1">
    <source>
        <dbReference type="EMBL" id="TFU19314.1"/>
    </source>
</evidence>
<dbReference type="RefSeq" id="WP_135014045.1">
    <property type="nucleotide sequence ID" value="NZ_JADGLK010000089.1"/>
</dbReference>
<accession>A0A4Y9F196</accession>
<comment type="caution">
    <text evidence="1">The sequence shown here is derived from an EMBL/GenBank/DDBJ whole genome shotgun (WGS) entry which is preliminary data.</text>
</comment>
<reference evidence="1 2" key="1">
    <citation type="submission" date="2019-03" db="EMBL/GenBank/DDBJ databases">
        <title>Diversity of the mouse oral microbiome.</title>
        <authorList>
            <person name="Joseph S."/>
            <person name="Aduse-Opoku J."/>
            <person name="Curtis M."/>
            <person name="Wade W."/>
            <person name="Hashim A."/>
        </authorList>
    </citation>
    <scope>NUCLEOTIDE SEQUENCE [LARGE SCALE GENOMIC DNA]</scope>
    <source>
        <strain evidence="2">irhom_31</strain>
    </source>
</reference>